<evidence type="ECO:0000256" key="3">
    <source>
        <dbReference type="ARBA" id="ARBA00022691"/>
    </source>
</evidence>
<keyword evidence="3" id="KW-0949">S-adenosyl-L-methionine</keyword>
<accession>A0A7Y4L7J0</accession>
<evidence type="ECO:0000313" key="8">
    <source>
        <dbReference type="Proteomes" id="UP000553957"/>
    </source>
</evidence>
<proteinExistence type="predicted"/>
<evidence type="ECO:0000313" key="6">
    <source>
        <dbReference type="EMBL" id="NOL45817.1"/>
    </source>
</evidence>
<evidence type="ECO:0000259" key="4">
    <source>
        <dbReference type="Pfam" id="PF13649"/>
    </source>
</evidence>
<dbReference type="PANTHER" id="PTHR43464">
    <property type="entry name" value="METHYLTRANSFERASE"/>
    <property type="match status" value="1"/>
</dbReference>
<organism evidence="6 7">
    <name type="scientific">Kribbella sandramycini</name>
    <dbReference type="NCBI Taxonomy" id="60450"/>
    <lineage>
        <taxon>Bacteria</taxon>
        <taxon>Bacillati</taxon>
        <taxon>Actinomycetota</taxon>
        <taxon>Actinomycetes</taxon>
        <taxon>Propionibacteriales</taxon>
        <taxon>Kribbellaceae</taxon>
        <taxon>Kribbella</taxon>
    </lineage>
</organism>
<comment type="caution">
    <text evidence="6">The sequence shown here is derived from an EMBL/GenBank/DDBJ whole genome shotgun (WGS) entry which is preliminary data.</text>
</comment>
<dbReference type="CDD" id="cd02440">
    <property type="entry name" value="AdoMet_MTases"/>
    <property type="match status" value="1"/>
</dbReference>
<evidence type="ECO:0000313" key="7">
    <source>
        <dbReference type="Proteomes" id="UP000534306"/>
    </source>
</evidence>
<dbReference type="AlphaFoldDB" id="A0A7Y4L7J0"/>
<dbReference type="Gene3D" id="3.40.50.150">
    <property type="entry name" value="Vaccinia Virus protein VP39"/>
    <property type="match status" value="1"/>
</dbReference>
<reference evidence="6 7" key="1">
    <citation type="submission" date="2020-05" db="EMBL/GenBank/DDBJ databases">
        <title>Genome sequence of Kribbella sandramycini ATCC 39419.</title>
        <authorList>
            <person name="Maclea K.S."/>
            <person name="Fair J.L."/>
        </authorList>
    </citation>
    <scope>NUCLEOTIDE SEQUENCE [LARGE SCALE GENOMIC DNA]</scope>
    <source>
        <strain evidence="6 7">ATCC 39419</strain>
    </source>
</reference>
<sequence length="229" mass="24634">METYATLANRYDRWNLSIAGQFQQAAVLAEVGDLSGRTVLDVGCGTGFYSRLFAAQGAERVVGVDLSAEMIAVARSFPDEIEYLLGDATLGALDGRFDLVAALWLVNHAETRADLDAMIKGFATAGHELLLVTTNADADWDFLGTHAKQYGVQQHPNGPAVDGRLPYVATIFHNDDSFSFQSGSWSLEALTNSLHAAGYRTIKRISPAADAPSPLAAKPPFMILRASID</sequence>
<reference evidence="5 8" key="2">
    <citation type="submission" date="2020-08" db="EMBL/GenBank/DDBJ databases">
        <title>Sequencing the genomes of 1000 actinobacteria strains.</title>
        <authorList>
            <person name="Klenk H.-P."/>
        </authorList>
    </citation>
    <scope>NUCLEOTIDE SEQUENCE [LARGE SCALE GENOMIC DNA]</scope>
    <source>
        <strain evidence="5 8">DSM 15626</strain>
    </source>
</reference>
<dbReference type="GO" id="GO:0008168">
    <property type="term" value="F:methyltransferase activity"/>
    <property type="evidence" value="ECO:0007669"/>
    <property type="project" value="UniProtKB-KW"/>
</dbReference>
<keyword evidence="2 6" id="KW-0808">Transferase</keyword>
<protein>
    <submittedName>
        <fullName evidence="5 6">SAM-dependent methyltransferase</fullName>
    </submittedName>
</protein>
<dbReference type="EMBL" id="JABJRC010000017">
    <property type="protein sequence ID" value="NOL45817.1"/>
    <property type="molecule type" value="Genomic_DNA"/>
</dbReference>
<dbReference type="RefSeq" id="WP_171679113.1">
    <property type="nucleotide sequence ID" value="NZ_BAAAGT010000020.1"/>
</dbReference>
<keyword evidence="1 6" id="KW-0489">Methyltransferase</keyword>
<evidence type="ECO:0000256" key="1">
    <source>
        <dbReference type="ARBA" id="ARBA00022603"/>
    </source>
</evidence>
<evidence type="ECO:0000313" key="5">
    <source>
        <dbReference type="EMBL" id="MBB6570265.1"/>
    </source>
</evidence>
<dbReference type="SUPFAM" id="SSF53335">
    <property type="entry name" value="S-adenosyl-L-methionine-dependent methyltransferases"/>
    <property type="match status" value="1"/>
</dbReference>
<dbReference type="InterPro" id="IPR041698">
    <property type="entry name" value="Methyltransf_25"/>
</dbReference>
<feature type="domain" description="Methyltransferase" evidence="4">
    <location>
        <begin position="39"/>
        <end position="122"/>
    </location>
</feature>
<dbReference type="InterPro" id="IPR029063">
    <property type="entry name" value="SAM-dependent_MTases_sf"/>
</dbReference>
<dbReference type="GO" id="GO:0032259">
    <property type="term" value="P:methylation"/>
    <property type="evidence" value="ECO:0007669"/>
    <property type="project" value="UniProtKB-KW"/>
</dbReference>
<dbReference type="Pfam" id="PF13649">
    <property type="entry name" value="Methyltransf_25"/>
    <property type="match status" value="1"/>
</dbReference>
<dbReference type="EMBL" id="JACHKF010000001">
    <property type="protein sequence ID" value="MBB6570265.1"/>
    <property type="molecule type" value="Genomic_DNA"/>
</dbReference>
<dbReference type="PANTHER" id="PTHR43464:SF19">
    <property type="entry name" value="UBIQUINONE BIOSYNTHESIS O-METHYLTRANSFERASE, MITOCHONDRIAL"/>
    <property type="match status" value="1"/>
</dbReference>
<dbReference type="Proteomes" id="UP000534306">
    <property type="component" value="Unassembled WGS sequence"/>
</dbReference>
<name>A0A7Y4L7J0_9ACTN</name>
<dbReference type="Proteomes" id="UP000553957">
    <property type="component" value="Unassembled WGS sequence"/>
</dbReference>
<keyword evidence="7" id="KW-1185">Reference proteome</keyword>
<gene>
    <name evidence="5" type="ORF">HNR71_005902</name>
    <name evidence="6" type="ORF">HPO96_36795</name>
</gene>
<evidence type="ECO:0000256" key="2">
    <source>
        <dbReference type="ARBA" id="ARBA00022679"/>
    </source>
</evidence>